<name>A0A073J7S5_9RHOB</name>
<feature type="transmembrane region" description="Helical" evidence="1">
    <location>
        <begin position="43"/>
        <end position="64"/>
    </location>
</feature>
<dbReference type="InterPro" id="IPR020308">
    <property type="entry name" value="Uncharacterised_Ynq1"/>
</dbReference>
<proteinExistence type="predicted"/>
<keyword evidence="1" id="KW-0472">Membrane</keyword>
<evidence type="ECO:0000313" key="3">
    <source>
        <dbReference type="Proteomes" id="UP000027746"/>
    </source>
</evidence>
<accession>A0A073J7S5</accession>
<reference evidence="2 3" key="1">
    <citation type="submission" date="2014-01" db="EMBL/GenBank/DDBJ databases">
        <title>Sulfitobacter sp. H3 (MCCC 1A00686) Genome Sequencing.</title>
        <authorList>
            <person name="Lai Q."/>
            <person name="Hong Z."/>
        </authorList>
    </citation>
    <scope>NUCLEOTIDE SEQUENCE [LARGE SCALE GENOMIC DNA]</scope>
    <source>
        <strain evidence="2 3">H3</strain>
    </source>
</reference>
<evidence type="ECO:0000313" key="2">
    <source>
        <dbReference type="EMBL" id="KEJ97984.1"/>
    </source>
</evidence>
<comment type="caution">
    <text evidence="2">The sequence shown here is derived from an EMBL/GenBank/DDBJ whole genome shotgun (WGS) entry which is preliminary data.</text>
</comment>
<dbReference type="AlphaFoldDB" id="A0A073J7S5"/>
<dbReference type="Proteomes" id="UP000027746">
    <property type="component" value="Unassembled WGS sequence"/>
</dbReference>
<protein>
    <recommendedName>
        <fullName evidence="4">DUF5337 domain-containing protein</fullName>
    </recommendedName>
</protein>
<dbReference type="EMBL" id="JAMD01000001">
    <property type="protein sequence ID" value="KEJ97984.1"/>
    <property type="molecule type" value="Genomic_DNA"/>
</dbReference>
<evidence type="ECO:0000256" key="1">
    <source>
        <dbReference type="SAM" id="Phobius"/>
    </source>
</evidence>
<evidence type="ECO:0008006" key="4">
    <source>
        <dbReference type="Google" id="ProtNLM"/>
    </source>
</evidence>
<dbReference type="GeneID" id="68870534"/>
<organism evidence="2 3">
    <name type="scientific">Pseudosulfitobacter pseudonitzschiae</name>
    <dbReference type="NCBI Taxonomy" id="1402135"/>
    <lineage>
        <taxon>Bacteria</taxon>
        <taxon>Pseudomonadati</taxon>
        <taxon>Pseudomonadota</taxon>
        <taxon>Alphaproteobacteria</taxon>
        <taxon>Rhodobacterales</taxon>
        <taxon>Roseobacteraceae</taxon>
        <taxon>Pseudosulfitobacter</taxon>
    </lineage>
</organism>
<dbReference type="RefSeq" id="WP_037921273.1">
    <property type="nucleotide sequence ID" value="NZ_CP054599.1"/>
</dbReference>
<feature type="transmembrane region" description="Helical" evidence="1">
    <location>
        <begin position="14"/>
        <end position="37"/>
    </location>
</feature>
<dbReference type="OrthoDB" id="7658896at2"/>
<gene>
    <name evidence="2" type="ORF">SUH3_03065</name>
</gene>
<keyword evidence="1" id="KW-1133">Transmembrane helix</keyword>
<sequence>MQGKDSTNKTGQRLALWIVGVALFWLGTTIAGGYLGWTSRTHALFDLAALAGFGWALWTGFNIWRARRQDKG</sequence>
<keyword evidence="1" id="KW-0812">Transmembrane</keyword>
<dbReference type="Pfam" id="PF17272">
    <property type="entry name" value="DUF5337"/>
    <property type="match status" value="1"/>
</dbReference>
<keyword evidence="3" id="KW-1185">Reference proteome</keyword>